<evidence type="ECO:0000256" key="1">
    <source>
        <dbReference type="ARBA" id="ARBA00004651"/>
    </source>
</evidence>
<dbReference type="SUPFAM" id="SSF161098">
    <property type="entry name" value="MetI-like"/>
    <property type="match status" value="1"/>
</dbReference>
<evidence type="ECO:0000256" key="3">
    <source>
        <dbReference type="ARBA" id="ARBA00022475"/>
    </source>
</evidence>
<feature type="transmembrane region" description="Helical" evidence="7">
    <location>
        <begin position="12"/>
        <end position="33"/>
    </location>
</feature>
<keyword evidence="2 7" id="KW-0813">Transport</keyword>
<evidence type="ECO:0000256" key="7">
    <source>
        <dbReference type="RuleBase" id="RU363032"/>
    </source>
</evidence>
<dbReference type="EMBL" id="KC811130">
    <property type="protein sequence ID" value="AGQ19375.1"/>
    <property type="molecule type" value="Genomic_DNA"/>
</dbReference>
<protein>
    <submittedName>
        <fullName evidence="9">ABC-type sugar transport system, permease component</fullName>
    </submittedName>
</protein>
<keyword evidence="3" id="KW-1003">Cell membrane</keyword>
<feature type="transmembrane region" description="Helical" evidence="7">
    <location>
        <begin position="82"/>
        <end position="106"/>
    </location>
</feature>
<keyword evidence="4 7" id="KW-0812">Transmembrane</keyword>
<dbReference type="CDD" id="cd06261">
    <property type="entry name" value="TM_PBP2"/>
    <property type="match status" value="1"/>
</dbReference>
<dbReference type="GO" id="GO:0055085">
    <property type="term" value="P:transmembrane transport"/>
    <property type="evidence" value="ECO:0007669"/>
    <property type="project" value="InterPro"/>
</dbReference>
<dbReference type="InterPro" id="IPR000515">
    <property type="entry name" value="MetI-like"/>
</dbReference>
<keyword evidence="6 7" id="KW-0472">Membrane</keyword>
<evidence type="ECO:0000256" key="2">
    <source>
        <dbReference type="ARBA" id="ARBA00022448"/>
    </source>
</evidence>
<dbReference type="PANTHER" id="PTHR43744">
    <property type="entry name" value="ABC TRANSPORTER PERMEASE PROTEIN MG189-RELATED-RELATED"/>
    <property type="match status" value="1"/>
</dbReference>
<evidence type="ECO:0000256" key="6">
    <source>
        <dbReference type="ARBA" id="ARBA00023136"/>
    </source>
</evidence>
<dbReference type="Gene3D" id="1.10.3720.10">
    <property type="entry name" value="MetI-like"/>
    <property type="match status" value="1"/>
</dbReference>
<dbReference type="PANTHER" id="PTHR43744:SF4">
    <property type="entry name" value="OSMOPROTECTIVE COMPOUNDS UPTAKE PERMEASE PROTEIN GGTD"/>
    <property type="match status" value="1"/>
</dbReference>
<evidence type="ECO:0000256" key="4">
    <source>
        <dbReference type="ARBA" id="ARBA00022692"/>
    </source>
</evidence>
<feature type="domain" description="ABC transmembrane type-1" evidence="8">
    <location>
        <begin position="78"/>
        <end position="283"/>
    </location>
</feature>
<feature type="transmembrane region" description="Helical" evidence="7">
    <location>
        <begin position="113"/>
        <end position="134"/>
    </location>
</feature>
<dbReference type="AlphaFoldDB" id="S5DR41"/>
<feature type="transmembrane region" description="Helical" evidence="7">
    <location>
        <begin position="262"/>
        <end position="283"/>
    </location>
</feature>
<dbReference type="InterPro" id="IPR035906">
    <property type="entry name" value="MetI-like_sf"/>
</dbReference>
<accession>S5DR41</accession>
<dbReference type="GO" id="GO:0005886">
    <property type="term" value="C:plasma membrane"/>
    <property type="evidence" value="ECO:0007669"/>
    <property type="project" value="UniProtKB-SubCell"/>
</dbReference>
<feature type="transmembrane region" description="Helical" evidence="7">
    <location>
        <begin position="206"/>
        <end position="227"/>
    </location>
</feature>
<organism evidence="9">
    <name type="scientific">Candidatus Actinomarina minuta</name>
    <dbReference type="NCBI Taxonomy" id="1389454"/>
    <lineage>
        <taxon>Bacteria</taxon>
        <taxon>Bacillati</taxon>
        <taxon>Actinomycetota</taxon>
        <taxon>Actinomycetes</taxon>
        <taxon>Candidatus Actinomarinidae</taxon>
        <taxon>Candidatus Actinomarinales</taxon>
        <taxon>Candidatus Actinomarineae</taxon>
        <taxon>Candidatus Actinomarinaceae</taxon>
        <taxon>Candidatus Actinomarina</taxon>
    </lineage>
</organism>
<evidence type="ECO:0000313" key="9">
    <source>
        <dbReference type="EMBL" id="AGQ19375.1"/>
    </source>
</evidence>
<reference evidence="9" key="1">
    <citation type="journal article" date="2013" name="Sci. Rep.">
        <title>Metagenomics uncovers a new group of low GC and ultra-small marine Actinobacteria.</title>
        <authorList>
            <person name="Ghai R."/>
            <person name="Mizuno C.M."/>
            <person name="Picazo A."/>
            <person name="Camacho A."/>
            <person name="Rodriguez-Valera F."/>
        </authorList>
    </citation>
    <scope>NUCLEOTIDE SEQUENCE</scope>
</reference>
<dbReference type="PROSITE" id="PS50928">
    <property type="entry name" value="ABC_TM1"/>
    <property type="match status" value="1"/>
</dbReference>
<feature type="transmembrane region" description="Helical" evidence="7">
    <location>
        <begin position="154"/>
        <end position="177"/>
    </location>
</feature>
<dbReference type="Pfam" id="PF00528">
    <property type="entry name" value="BPD_transp_1"/>
    <property type="match status" value="1"/>
</dbReference>
<keyword evidence="5 7" id="KW-1133">Transmembrane helix</keyword>
<comment type="subcellular location">
    <subcellularLocation>
        <location evidence="1 7">Cell membrane</location>
        <topology evidence="1 7">Multi-pass membrane protein</topology>
    </subcellularLocation>
</comment>
<evidence type="ECO:0000256" key="5">
    <source>
        <dbReference type="ARBA" id="ARBA00022989"/>
    </source>
</evidence>
<comment type="similarity">
    <text evidence="7">Belongs to the binding-protein-dependent transport system permease family.</text>
</comment>
<evidence type="ECO:0000259" key="8">
    <source>
        <dbReference type="PROSITE" id="PS50928"/>
    </source>
</evidence>
<sequence length="298" mass="33291">MTYTQKWYDKPISKLILITISLTWMFPYIGFLLSSFREPDAIKQAAWWSSIFSGQIFTEFTFENYTEILFAEDLSRSFFNSFAVVIPSTIIPITIAAFAAYAFAFIDFKGKDLAFLFVIAMMIVPLQMSLIPLVSIMNKGAILFGLPIIPELKITGTFVSVWFAHTGFGLPLATFLLRDFMMGLPRSVIESAKIDGASHLTTFYRLALPLSFAGVAAFATFQFLWVYNDFLVANVFLGINPRNQVITSHVAQLTVGNYGEAWHLRTAGAVVSMVVPLIVFFSLQRFFIRGLIGGAVKG</sequence>
<name>S5DR41_9ACTN</name>
<keyword evidence="9" id="KW-0762">Sugar transport</keyword>
<proteinExistence type="inferred from homology"/>